<name>A0A9E2F2Q4_PSYF1</name>
<dbReference type="PANTHER" id="PTHR35861:SF2">
    <property type="entry name" value="FELS-2 PROPHAGE PROTEIN"/>
    <property type="match status" value="1"/>
</dbReference>
<dbReference type="Gene3D" id="3.40.50.11780">
    <property type="match status" value="1"/>
</dbReference>
<accession>A0A9E2F2Q4</accession>
<dbReference type="InterPro" id="IPR052042">
    <property type="entry name" value="Tail_sheath_structural"/>
</dbReference>
<dbReference type="EMBL" id="QLTW01000265">
    <property type="protein sequence ID" value="MBT9146007.1"/>
    <property type="molecule type" value="Genomic_DNA"/>
</dbReference>
<organism evidence="1 2">
    <name type="scientific">Psychracetigena formicireducens</name>
    <dbReference type="NCBI Taxonomy" id="2986056"/>
    <lineage>
        <taxon>Bacteria</taxon>
        <taxon>Bacillati</taxon>
        <taxon>Candidatus Lithacetigenota</taxon>
        <taxon>Candidatus Psychracetigena</taxon>
    </lineage>
</organism>
<sequence>MFTLSAFTSAQTFTYQVSLDVTSRNYIGSVISTDPKDKKSQIWLEEIFPQSFRKAVENGEVFGILPTLYFNNNIGNFAQEFKTPLSPWLVSDLKGNRVFRLFRFIAISDGKAANREIKISISNINLDTREFDVEVRDYNDTDNRVSILEQFTRCSLDPRSNNYIAQKIGDGVRYNIQSRYIFLEMAENAPIDGVAAGFEGYTAKLYGAAQTVSNIANNLTIDPPKMYYNLAYDTRNDRVNRVYLGVSERGFDATGYRASTLDGSRFDFSDDTFEGIPVTTGMTKGFHMDSGVTETEMSSMFETTPYGFQTEEQVVGTPFERIIARKFTVALAGGFDGWDIYRTSRTNTDQFKAGGLFYRRSSPAFNGTQLANEGSDWYAWKEGIDLLTLSEDTQMELIATPSLNISDHRSLVSETLENVEEQGTALYIINLPDIEPSATYAEEVVDLLDQSDFDTNYAATYAPWVLMSDVENGGSLYVPPTAEVFRTMARTDNVTFPWFAAAGLTRGTLQSNRARMILRENDREILYKGRINPIATFDGSPTIWGQKTLQVRQSPLDRINVRRLLLRAARIVISQTRILLFDPNDNVTVTRFEDILNSIFRNIREQRGVTDFFVKVTAFNTAETRERNELIGEIYLKPTKTAEIIKVGFNITPESFNFAEL</sequence>
<gene>
    <name evidence="1" type="ORF">DDT42_01886</name>
</gene>
<proteinExistence type="predicted"/>
<evidence type="ECO:0008006" key="3">
    <source>
        <dbReference type="Google" id="ProtNLM"/>
    </source>
</evidence>
<dbReference type="PANTHER" id="PTHR35861">
    <property type="match status" value="1"/>
</dbReference>
<evidence type="ECO:0000313" key="2">
    <source>
        <dbReference type="Proteomes" id="UP000811545"/>
    </source>
</evidence>
<protein>
    <recommendedName>
        <fullName evidence="3">Tail sheath protein C-terminal domain-containing protein</fullName>
    </recommendedName>
</protein>
<dbReference type="Proteomes" id="UP000811545">
    <property type="component" value="Unassembled WGS sequence"/>
</dbReference>
<evidence type="ECO:0000313" key="1">
    <source>
        <dbReference type="EMBL" id="MBT9146007.1"/>
    </source>
</evidence>
<reference evidence="1 2" key="1">
    <citation type="journal article" date="2021" name="bioRxiv">
        <title>Unique metabolic strategies in Hadean analogues reveal hints for primordial physiology.</title>
        <authorList>
            <person name="Nobu M.K."/>
            <person name="Nakai R."/>
            <person name="Tamazawa S."/>
            <person name="Mori H."/>
            <person name="Toyoda A."/>
            <person name="Ijiri A."/>
            <person name="Suzuki S."/>
            <person name="Kurokawa K."/>
            <person name="Kamagata Y."/>
            <person name="Tamaki H."/>
        </authorList>
    </citation>
    <scope>NUCLEOTIDE SEQUENCE [LARGE SCALE GENOMIC DNA]</scope>
    <source>
        <strain evidence="1">BS525</strain>
    </source>
</reference>
<dbReference type="AlphaFoldDB" id="A0A9E2F2Q4"/>
<comment type="caution">
    <text evidence="1">The sequence shown here is derived from an EMBL/GenBank/DDBJ whole genome shotgun (WGS) entry which is preliminary data.</text>
</comment>